<dbReference type="Pfam" id="PF12836">
    <property type="entry name" value="HHH_3"/>
    <property type="match status" value="2"/>
</dbReference>
<dbReference type="PANTHER" id="PTHR21180">
    <property type="entry name" value="ENDONUCLEASE/EXONUCLEASE/PHOSPHATASE FAMILY DOMAIN-CONTAINING PROTEIN 1"/>
    <property type="match status" value="1"/>
</dbReference>
<proteinExistence type="predicted"/>
<keyword evidence="3" id="KW-1185">Reference proteome</keyword>
<keyword evidence="1" id="KW-0472">Membrane</keyword>
<dbReference type="Proteomes" id="UP000198850">
    <property type="component" value="Unassembled WGS sequence"/>
</dbReference>
<dbReference type="Gene3D" id="1.10.150.320">
    <property type="entry name" value="Photosystem II 12 kDa extrinsic protein"/>
    <property type="match status" value="1"/>
</dbReference>
<reference evidence="2 3" key="1">
    <citation type="submission" date="2016-10" db="EMBL/GenBank/DDBJ databases">
        <authorList>
            <person name="de Groot N.N."/>
        </authorList>
    </citation>
    <scope>NUCLEOTIDE SEQUENCE [LARGE SCALE GENOMIC DNA]</scope>
    <source>
        <strain evidence="2 3">DSM 19033</strain>
    </source>
</reference>
<organism evidence="2 3">
    <name type="scientific">Pedobacter hartonius</name>
    <dbReference type="NCBI Taxonomy" id="425514"/>
    <lineage>
        <taxon>Bacteria</taxon>
        <taxon>Pseudomonadati</taxon>
        <taxon>Bacteroidota</taxon>
        <taxon>Sphingobacteriia</taxon>
        <taxon>Sphingobacteriales</taxon>
        <taxon>Sphingobacteriaceae</taxon>
        <taxon>Pedobacter</taxon>
    </lineage>
</organism>
<protein>
    <submittedName>
        <fullName evidence="2">DNA uptake protein ComE</fullName>
    </submittedName>
</protein>
<dbReference type="OrthoDB" id="981124at2"/>
<dbReference type="InterPro" id="IPR051675">
    <property type="entry name" value="Endo/Exo/Phosphatase_dom_1"/>
</dbReference>
<dbReference type="GO" id="GO:0015628">
    <property type="term" value="P:protein secretion by the type II secretion system"/>
    <property type="evidence" value="ECO:0007669"/>
    <property type="project" value="TreeGrafter"/>
</dbReference>
<evidence type="ECO:0000313" key="3">
    <source>
        <dbReference type="Proteomes" id="UP000198850"/>
    </source>
</evidence>
<keyword evidence="1" id="KW-1133">Transmembrane helix</keyword>
<evidence type="ECO:0000256" key="1">
    <source>
        <dbReference type="SAM" id="Phobius"/>
    </source>
</evidence>
<gene>
    <name evidence="2" type="ORF">SAMN05443550_11186</name>
</gene>
<name>A0A1H4GVK3_9SPHI</name>
<accession>A0A1H4GVK3</accession>
<dbReference type="AlphaFoldDB" id="A0A1H4GVK3"/>
<dbReference type="InterPro" id="IPR010994">
    <property type="entry name" value="RuvA_2-like"/>
</dbReference>
<feature type="transmembrane region" description="Helical" evidence="1">
    <location>
        <begin position="16"/>
        <end position="36"/>
    </location>
</feature>
<dbReference type="GO" id="GO:0015627">
    <property type="term" value="C:type II protein secretion system complex"/>
    <property type="evidence" value="ECO:0007669"/>
    <property type="project" value="TreeGrafter"/>
</dbReference>
<sequence>MRKWLNLYFNFSKREYNGLLVMIIILAVIRIIPYFYRLFIPENDDLLSESIAIRKLELVETNIREKGYSRKTGKLARLFKFDPNHTSLPDWQLLGLSAKQAAVMIRYTAKGGRFYKKSDLQKMYPISREMYDRLEPYISIPAGDSLAFKKKYVPYATIKHIPVIVDINTADTVELDAVKGIGPAFARRIFRYRERLGGFYQKEQLMGIYGLDSAKYAEIKDQLRIDGHALRPIYINRVEFKDLQHHPYLNFKQVNAIIQFRKQHGNYSNIAELKKVAILPAETIDKLIPYISFDHD</sequence>
<evidence type="ECO:0000313" key="2">
    <source>
        <dbReference type="EMBL" id="SEB12672.1"/>
    </source>
</evidence>
<dbReference type="PANTHER" id="PTHR21180:SF32">
    <property type="entry name" value="ENDONUCLEASE_EXONUCLEASE_PHOSPHATASE FAMILY DOMAIN-CONTAINING PROTEIN 1"/>
    <property type="match status" value="1"/>
</dbReference>
<dbReference type="EMBL" id="FNRA01000011">
    <property type="protein sequence ID" value="SEB12672.1"/>
    <property type="molecule type" value="Genomic_DNA"/>
</dbReference>
<keyword evidence="1" id="KW-0812">Transmembrane</keyword>
<dbReference type="Gene3D" id="1.10.150.280">
    <property type="entry name" value="AF1531-like domain"/>
    <property type="match status" value="1"/>
</dbReference>
<dbReference type="STRING" id="425514.SAMN05443550_11186"/>
<dbReference type="SUPFAM" id="SSF47781">
    <property type="entry name" value="RuvA domain 2-like"/>
    <property type="match status" value="3"/>
</dbReference>